<name>A0ABU0G0T9_9BACI</name>
<sequence>MLDKFILTGLGVASEKLSRKLRYFDRFEGVERKVVKKAPLF</sequence>
<dbReference type="Proteomes" id="UP001242313">
    <property type="component" value="Unassembled WGS sequence"/>
</dbReference>
<accession>A0ABU0G0T9</accession>
<keyword evidence="2" id="KW-1185">Reference proteome</keyword>
<protein>
    <submittedName>
        <fullName evidence="1">Uncharacterized protein</fullName>
    </submittedName>
</protein>
<proteinExistence type="predicted"/>
<evidence type="ECO:0000313" key="2">
    <source>
        <dbReference type="Proteomes" id="UP001242313"/>
    </source>
</evidence>
<dbReference type="EMBL" id="JAUSUN010000033">
    <property type="protein sequence ID" value="MDQ0415406.1"/>
    <property type="molecule type" value="Genomic_DNA"/>
</dbReference>
<gene>
    <name evidence="1" type="ORF">J2S25_003633</name>
</gene>
<reference evidence="1 2" key="1">
    <citation type="submission" date="2023-07" db="EMBL/GenBank/DDBJ databases">
        <title>Genomic Encyclopedia of Type Strains, Phase IV (KMG-IV): sequencing the most valuable type-strain genomes for metagenomic binning, comparative biology and taxonomic classification.</title>
        <authorList>
            <person name="Goeker M."/>
        </authorList>
    </citation>
    <scope>NUCLEOTIDE SEQUENCE [LARGE SCALE GENOMIC DNA]</scope>
    <source>
        <strain evidence="1 2">DSM 19598</strain>
    </source>
</reference>
<organism evidence="1 2">
    <name type="scientific">Mesobacillus stamsii</name>
    <dbReference type="NCBI Taxonomy" id="225347"/>
    <lineage>
        <taxon>Bacteria</taxon>
        <taxon>Bacillati</taxon>
        <taxon>Bacillota</taxon>
        <taxon>Bacilli</taxon>
        <taxon>Bacillales</taxon>
        <taxon>Bacillaceae</taxon>
        <taxon>Mesobacillus</taxon>
    </lineage>
</organism>
<comment type="caution">
    <text evidence="1">The sequence shown here is derived from an EMBL/GenBank/DDBJ whole genome shotgun (WGS) entry which is preliminary data.</text>
</comment>
<evidence type="ECO:0000313" key="1">
    <source>
        <dbReference type="EMBL" id="MDQ0415406.1"/>
    </source>
</evidence>